<sequence length="72" mass="8218">MNTSIYFVIFSVILLFGLLSTFIIGFSRKNREGDQSYFQKTGTKWVRLTSLYVISIAAGLLALLAFIRYTIE</sequence>
<name>A0A198AKY5_9BACL</name>
<comment type="caution">
    <text evidence="2">The sequence shown here is derived from an EMBL/GenBank/DDBJ whole genome shotgun (WGS) entry which is preliminary data.</text>
</comment>
<evidence type="ECO:0000313" key="3">
    <source>
        <dbReference type="Proteomes" id="UP000078454"/>
    </source>
</evidence>
<dbReference type="AlphaFoldDB" id="A0A198AKY5"/>
<keyword evidence="1" id="KW-1133">Transmembrane helix</keyword>
<dbReference type="RefSeq" id="WP_056625377.1">
    <property type="nucleotide sequence ID" value="NZ_LYPB01000048.1"/>
</dbReference>
<organism evidence="2 3">
    <name type="scientific">Paenibacillus oryzisoli</name>
    <dbReference type="NCBI Taxonomy" id="1850517"/>
    <lineage>
        <taxon>Bacteria</taxon>
        <taxon>Bacillati</taxon>
        <taxon>Bacillota</taxon>
        <taxon>Bacilli</taxon>
        <taxon>Bacillales</taxon>
        <taxon>Paenibacillaceae</taxon>
        <taxon>Paenibacillus</taxon>
    </lineage>
</organism>
<keyword evidence="1" id="KW-0472">Membrane</keyword>
<accession>A0A198AKY5</accession>
<keyword evidence="1" id="KW-0812">Transmembrane</keyword>
<gene>
    <name evidence="2" type="ORF">A8708_16815</name>
</gene>
<feature type="transmembrane region" description="Helical" evidence="1">
    <location>
        <begin position="48"/>
        <end position="71"/>
    </location>
</feature>
<dbReference type="EMBL" id="LYPB01000048">
    <property type="protein sequence ID" value="OAS21588.1"/>
    <property type="molecule type" value="Genomic_DNA"/>
</dbReference>
<keyword evidence="3" id="KW-1185">Reference proteome</keyword>
<dbReference type="Proteomes" id="UP000078454">
    <property type="component" value="Unassembled WGS sequence"/>
</dbReference>
<dbReference type="OrthoDB" id="2665332at2"/>
<proteinExistence type="predicted"/>
<reference evidence="2 3" key="1">
    <citation type="submission" date="2016-05" db="EMBL/GenBank/DDBJ databases">
        <title>Paenibacillus sp. 1ZS3-15 nov., isolated from the rhizosphere soil.</title>
        <authorList>
            <person name="Zhang X.X."/>
            <person name="Zhang J."/>
        </authorList>
    </citation>
    <scope>NUCLEOTIDE SEQUENCE [LARGE SCALE GENOMIC DNA]</scope>
    <source>
        <strain evidence="2 3">1ZS3-15</strain>
    </source>
</reference>
<protein>
    <submittedName>
        <fullName evidence="2">Uncharacterized protein</fullName>
    </submittedName>
</protein>
<evidence type="ECO:0000313" key="2">
    <source>
        <dbReference type="EMBL" id="OAS21588.1"/>
    </source>
</evidence>
<evidence type="ECO:0000256" key="1">
    <source>
        <dbReference type="SAM" id="Phobius"/>
    </source>
</evidence>
<feature type="transmembrane region" description="Helical" evidence="1">
    <location>
        <begin position="6"/>
        <end position="27"/>
    </location>
</feature>